<evidence type="ECO:0000256" key="1">
    <source>
        <dbReference type="SAM" id="SignalP"/>
    </source>
</evidence>
<comment type="caution">
    <text evidence="2">The sequence shown here is derived from an EMBL/GenBank/DDBJ whole genome shotgun (WGS) entry which is preliminary data.</text>
</comment>
<proteinExistence type="predicted"/>
<dbReference type="OrthoDB" id="9085269at2"/>
<feature type="signal peptide" evidence="1">
    <location>
        <begin position="1"/>
        <end position="19"/>
    </location>
</feature>
<reference evidence="2 3" key="1">
    <citation type="submission" date="2018-06" db="EMBL/GenBank/DDBJ databases">
        <title>Genomic Encyclopedia of Type Strains, Phase IV (KMG-V): Genome sequencing to study the core and pangenomes of soil and plant-associated prokaryotes.</title>
        <authorList>
            <person name="Whitman W."/>
        </authorList>
    </citation>
    <scope>NUCLEOTIDE SEQUENCE [LARGE SCALE GENOMIC DNA]</scope>
    <source>
        <strain evidence="2 3">SRCL-318</strain>
    </source>
</reference>
<protein>
    <submittedName>
        <fullName evidence="2">Uncharacterized protein</fullName>
    </submittedName>
</protein>
<keyword evidence="1" id="KW-0732">Signal</keyword>
<evidence type="ECO:0000313" key="2">
    <source>
        <dbReference type="EMBL" id="PYE16684.1"/>
    </source>
</evidence>
<name>A0A2V4TN54_9BURK</name>
<dbReference type="RefSeq" id="WP_110856930.1">
    <property type="nucleotide sequence ID" value="NZ_QJSQ01000028.1"/>
</dbReference>
<evidence type="ECO:0000313" key="3">
    <source>
        <dbReference type="Proteomes" id="UP000247772"/>
    </source>
</evidence>
<dbReference type="AlphaFoldDB" id="A0A2V4TN54"/>
<gene>
    <name evidence="2" type="ORF">C7410_12831</name>
</gene>
<dbReference type="Proteomes" id="UP000247772">
    <property type="component" value="Unassembled WGS sequence"/>
</dbReference>
<dbReference type="EMBL" id="QJSQ01000028">
    <property type="protein sequence ID" value="PYE16684.1"/>
    <property type="molecule type" value="Genomic_DNA"/>
</dbReference>
<sequence length="278" mass="29189">MKTLHCASFALLATALALAGHDASGSVPRSEDTPAGLFAVLDYVVAPAEPTSAQSAAALREAGVEQETIKARIVEAWFYRLRADPAVAVAMPGGAAGLEARLRDDAARERLIRGGIARLTPQDRLAYFTLLAKYMGRAARGDCQGMASVQDIGQSISIGSMSDADTAEYFSLLYRVVIRSVLAAPVRLPTPVAYEQALRHLDDAVNATLAGDPQSVARLERVTNGGPGATMADICWASAVLMRSTAAMSGPDRDALLLYMLGEDAPARASAPEPAHAP</sequence>
<feature type="chain" id="PRO_5015974378" evidence="1">
    <location>
        <begin position="20"/>
        <end position="278"/>
    </location>
</feature>
<organism evidence="2 3">
    <name type="scientific">Paraburkholderia silvatlantica</name>
    <dbReference type="NCBI Taxonomy" id="321895"/>
    <lineage>
        <taxon>Bacteria</taxon>
        <taxon>Pseudomonadati</taxon>
        <taxon>Pseudomonadota</taxon>
        <taxon>Betaproteobacteria</taxon>
        <taxon>Burkholderiales</taxon>
        <taxon>Burkholderiaceae</taxon>
        <taxon>Paraburkholderia</taxon>
    </lineage>
</organism>
<accession>A0A2V4TN54</accession>